<name>A0A318T671_9RHOB</name>
<sequence length="452" mass="51134">MLPAMSQPASRQFLFLQGPHGPFFDRLGRALRAAGAGTWRVGFNGGDALFWHEPGSYIPYRGAPEDWPEKLRELIEAHGITDLVLYGDSRPLHAAAVEAAREQALRLHVFEEGYMRPWWITYERGGTNGNSRLMELGLSRMRAVLPPEAPQASEAADRWGEMRHHMVWGALYHWCVLALTHRYRLYRGHRAHPLREEARRHMLGMLLMPLQALERWLATRLLLRSGQPYHIVLLQLDHDSNLQDHSDLTGSEQLVEQTLDGFAEGAPPHHRLVFKAHPLEASAPALRRMIRRAARARDLGGRVHFIPGGKLARLLDQARSAVTVNSTAAQQVLWRGIPLRIFGRAVYDKPGLTSPQTLPAFFAAPRRPDAAAYALYRRYLLATSQVPGSYYSARGRRRLLRRITDMMLAEHDPYEALEAAQARPPLRLVASKQQPEGDMQTAGTRIEPYAQQ</sequence>
<evidence type="ECO:0000313" key="2">
    <source>
        <dbReference type="EMBL" id="PYE85924.1"/>
    </source>
</evidence>
<evidence type="ECO:0000313" key="3">
    <source>
        <dbReference type="Proteomes" id="UP000248311"/>
    </source>
</evidence>
<evidence type="ECO:0000256" key="1">
    <source>
        <dbReference type="SAM" id="MobiDB-lite"/>
    </source>
</evidence>
<comment type="caution">
    <text evidence="2">The sequence shown here is derived from an EMBL/GenBank/DDBJ whole genome shotgun (WGS) entry which is preliminary data.</text>
</comment>
<dbReference type="GO" id="GO:0000271">
    <property type="term" value="P:polysaccharide biosynthetic process"/>
    <property type="evidence" value="ECO:0007669"/>
    <property type="project" value="InterPro"/>
</dbReference>
<organism evidence="2 3">
    <name type="scientific">Pseudoroseicyclus aestuarii</name>
    <dbReference type="NCBI Taxonomy" id="1795041"/>
    <lineage>
        <taxon>Bacteria</taxon>
        <taxon>Pseudomonadati</taxon>
        <taxon>Pseudomonadota</taxon>
        <taxon>Alphaproteobacteria</taxon>
        <taxon>Rhodobacterales</taxon>
        <taxon>Paracoccaceae</taxon>
        <taxon>Pseudoroseicyclus</taxon>
    </lineage>
</organism>
<protein>
    <submittedName>
        <fullName evidence="2">Capsular polysaccharide export protein</fullName>
    </submittedName>
</protein>
<keyword evidence="3" id="KW-1185">Reference proteome</keyword>
<dbReference type="GO" id="GO:0015774">
    <property type="term" value="P:polysaccharide transport"/>
    <property type="evidence" value="ECO:0007669"/>
    <property type="project" value="InterPro"/>
</dbReference>
<feature type="region of interest" description="Disordered" evidence="1">
    <location>
        <begin position="428"/>
        <end position="452"/>
    </location>
</feature>
<gene>
    <name evidence="2" type="ORF">DFP88_101598</name>
</gene>
<dbReference type="OrthoDB" id="9794206at2"/>
<dbReference type="Pfam" id="PF05159">
    <property type="entry name" value="Capsule_synth"/>
    <property type="match status" value="1"/>
</dbReference>
<reference evidence="2 3" key="1">
    <citation type="submission" date="2018-06" db="EMBL/GenBank/DDBJ databases">
        <title>Genomic Encyclopedia of Type Strains, Phase III (KMG-III): the genomes of soil and plant-associated and newly described type strains.</title>
        <authorList>
            <person name="Whitman W."/>
        </authorList>
    </citation>
    <scope>NUCLEOTIDE SEQUENCE [LARGE SCALE GENOMIC DNA]</scope>
    <source>
        <strain evidence="2 3">CECT 9025</strain>
    </source>
</reference>
<proteinExistence type="predicted"/>
<dbReference type="Proteomes" id="UP000248311">
    <property type="component" value="Unassembled WGS sequence"/>
</dbReference>
<dbReference type="AlphaFoldDB" id="A0A318T671"/>
<accession>A0A318T671</accession>
<dbReference type="InterPro" id="IPR007833">
    <property type="entry name" value="Capsule_polysaccharide_synth"/>
</dbReference>
<dbReference type="EMBL" id="QJTE01000001">
    <property type="protein sequence ID" value="PYE85924.1"/>
    <property type="molecule type" value="Genomic_DNA"/>
</dbReference>